<reference evidence="2 3" key="1">
    <citation type="journal article" date="2021" name="J. Hered.">
        <title>A chromosome-level genome assembly of the parasitoid wasp, Cotesia glomerata (Hymenoptera: Braconidae).</title>
        <authorList>
            <person name="Pinto B.J."/>
            <person name="Weis J.J."/>
            <person name="Gamble T."/>
            <person name="Ode P.J."/>
            <person name="Paul R."/>
            <person name="Zaspel J.M."/>
        </authorList>
    </citation>
    <scope>NUCLEOTIDE SEQUENCE [LARGE SCALE GENOMIC DNA]</scope>
    <source>
        <strain evidence="2">CgM1</strain>
    </source>
</reference>
<evidence type="ECO:0000313" key="2">
    <source>
        <dbReference type="EMBL" id="KAH0549976.1"/>
    </source>
</evidence>
<accession>A0AAV7ICA4</accession>
<sequence length="108" mass="13123">MGHVNLLENNKRDNKYDVEHVEIRYQREEQEEKEGEGEQSNSLYFNDRNEIYRLIKERMKRCLVVIVFASYFHSIVVEWATLLTGVSWYHYTQVSSIQYSWKLRDQTI</sequence>
<dbReference type="Proteomes" id="UP000826195">
    <property type="component" value="Unassembled WGS sequence"/>
</dbReference>
<keyword evidence="1" id="KW-0472">Membrane</keyword>
<dbReference type="EMBL" id="JAHXZJ010001864">
    <property type="protein sequence ID" value="KAH0549976.1"/>
    <property type="molecule type" value="Genomic_DNA"/>
</dbReference>
<keyword evidence="1" id="KW-0812">Transmembrane</keyword>
<organism evidence="2 3">
    <name type="scientific">Cotesia glomerata</name>
    <name type="common">Lepidopteran parasitic wasp</name>
    <name type="synonym">Apanteles glomeratus</name>
    <dbReference type="NCBI Taxonomy" id="32391"/>
    <lineage>
        <taxon>Eukaryota</taxon>
        <taxon>Metazoa</taxon>
        <taxon>Ecdysozoa</taxon>
        <taxon>Arthropoda</taxon>
        <taxon>Hexapoda</taxon>
        <taxon>Insecta</taxon>
        <taxon>Pterygota</taxon>
        <taxon>Neoptera</taxon>
        <taxon>Endopterygota</taxon>
        <taxon>Hymenoptera</taxon>
        <taxon>Apocrita</taxon>
        <taxon>Ichneumonoidea</taxon>
        <taxon>Braconidae</taxon>
        <taxon>Microgastrinae</taxon>
        <taxon>Cotesia</taxon>
    </lineage>
</organism>
<protein>
    <submittedName>
        <fullName evidence="2">Uncharacterized protein</fullName>
    </submittedName>
</protein>
<dbReference type="AlphaFoldDB" id="A0AAV7ICA4"/>
<evidence type="ECO:0000313" key="3">
    <source>
        <dbReference type="Proteomes" id="UP000826195"/>
    </source>
</evidence>
<feature type="transmembrane region" description="Helical" evidence="1">
    <location>
        <begin position="62"/>
        <end position="82"/>
    </location>
</feature>
<gene>
    <name evidence="2" type="ORF">KQX54_016589</name>
</gene>
<evidence type="ECO:0000256" key="1">
    <source>
        <dbReference type="SAM" id="Phobius"/>
    </source>
</evidence>
<keyword evidence="3" id="KW-1185">Reference proteome</keyword>
<name>A0AAV7ICA4_COTGL</name>
<keyword evidence="1" id="KW-1133">Transmembrane helix</keyword>
<comment type="caution">
    <text evidence="2">The sequence shown here is derived from an EMBL/GenBank/DDBJ whole genome shotgun (WGS) entry which is preliminary data.</text>
</comment>
<proteinExistence type="predicted"/>